<sequence length="404" mass="45302">MGRKKIKIERIGDERNRQVTFTKRKNGLMKKAMELSVLCDCDIAMVIYNSHEKLYQYSSGEIEDVLERFHADRREAQEIRNNRDLFDQHFSSQPGALDRGKSQAGTSRRVGGTTRRAVKSEAYYQDEDDFEENEEEEEDEEDDDDVGVADKASGKHIITTKSSRRRSRASSSPLSRSMMFQAQARAKRDRASMGVNEDHYDGKKLSASTNARSRSRKSSSGRRDAREQSEAHDSFGTEDSGHTDGHYLATNHAVLLAYEEDFERNGYGFDEVALLVDANDEPLIIPPEGLELLSPTFKWLGSPTVREPCADRAFLMGYDARANQFARERNLSIAIPRVMIEQDARTRVLGSSLPPAPVVDPSPGPLTTLLDAHIAGGDVFAQEADDERDDDTSFIVRSRADPST</sequence>
<dbReference type="PANTHER" id="PTHR11945">
    <property type="entry name" value="MADS BOX PROTEIN"/>
    <property type="match status" value="1"/>
</dbReference>
<evidence type="ECO:0000313" key="8">
    <source>
        <dbReference type="EMBL" id="CEF96836.1"/>
    </source>
</evidence>
<dbReference type="RefSeq" id="XP_022838327.1">
    <property type="nucleotide sequence ID" value="XM_022985454.1"/>
</dbReference>
<organism evidence="8 9">
    <name type="scientific">Ostreococcus tauri</name>
    <name type="common">Marine green alga</name>
    <dbReference type="NCBI Taxonomy" id="70448"/>
    <lineage>
        <taxon>Eukaryota</taxon>
        <taxon>Viridiplantae</taxon>
        <taxon>Chlorophyta</taxon>
        <taxon>Mamiellophyceae</taxon>
        <taxon>Mamiellales</taxon>
        <taxon>Bathycoccaceae</taxon>
        <taxon>Ostreococcus</taxon>
    </lineage>
</organism>
<dbReference type="SMR" id="A0A090LYG5"/>
<keyword evidence="3" id="KW-0238">DNA-binding</keyword>
<keyword evidence="5" id="KW-0539">Nucleus</keyword>
<dbReference type="InParanoid" id="A0A090LYG5"/>
<comment type="subcellular location">
    <subcellularLocation>
        <location evidence="1">Nucleus</location>
    </subcellularLocation>
</comment>
<comment type="caution">
    <text evidence="8">The sequence shown here is derived from an EMBL/GenBank/DDBJ whole genome shotgun (WGS) entry which is preliminary data.</text>
</comment>
<feature type="compositionally biased region" description="Basic and acidic residues" evidence="6">
    <location>
        <begin position="221"/>
        <end position="243"/>
    </location>
</feature>
<dbReference type="Gene3D" id="3.40.1810.10">
    <property type="entry name" value="Transcription factor, MADS-box"/>
    <property type="match status" value="1"/>
</dbReference>
<feature type="compositionally biased region" description="Acidic residues" evidence="6">
    <location>
        <begin position="124"/>
        <end position="147"/>
    </location>
</feature>
<gene>
    <name evidence="8" type="ORF">OT_ostta01g05160</name>
</gene>
<evidence type="ECO:0000256" key="4">
    <source>
        <dbReference type="ARBA" id="ARBA00023163"/>
    </source>
</evidence>
<proteinExistence type="predicted"/>
<name>A0A090LYG5_OSTTA</name>
<dbReference type="GO" id="GO:0045944">
    <property type="term" value="P:positive regulation of transcription by RNA polymerase II"/>
    <property type="evidence" value="ECO:0007669"/>
    <property type="project" value="InterPro"/>
</dbReference>
<keyword evidence="2" id="KW-0805">Transcription regulation</keyword>
<evidence type="ECO:0000313" key="9">
    <source>
        <dbReference type="Proteomes" id="UP000009170"/>
    </source>
</evidence>
<dbReference type="InterPro" id="IPR036879">
    <property type="entry name" value="TF_MADSbox_sf"/>
</dbReference>
<dbReference type="CDD" id="cd00265">
    <property type="entry name" value="MADS_MEF2_like"/>
    <property type="match status" value="1"/>
</dbReference>
<feature type="compositionally biased region" description="Acidic residues" evidence="6">
    <location>
        <begin position="383"/>
        <end position="392"/>
    </location>
</feature>
<dbReference type="InterPro" id="IPR033896">
    <property type="entry name" value="MEF2-like_N"/>
</dbReference>
<evidence type="ECO:0000256" key="6">
    <source>
        <dbReference type="SAM" id="MobiDB-lite"/>
    </source>
</evidence>
<evidence type="ECO:0000256" key="3">
    <source>
        <dbReference type="ARBA" id="ARBA00023125"/>
    </source>
</evidence>
<dbReference type="KEGG" id="ota:OT_ostta01g05160"/>
<dbReference type="GO" id="GO:0005634">
    <property type="term" value="C:nucleus"/>
    <property type="evidence" value="ECO:0007669"/>
    <property type="project" value="UniProtKB-SubCell"/>
</dbReference>
<dbReference type="Pfam" id="PF00319">
    <property type="entry name" value="SRF-TF"/>
    <property type="match status" value="1"/>
</dbReference>
<dbReference type="SMART" id="SM00432">
    <property type="entry name" value="MADS"/>
    <property type="match status" value="1"/>
</dbReference>
<dbReference type="PROSITE" id="PS00350">
    <property type="entry name" value="MADS_BOX_1"/>
    <property type="match status" value="1"/>
</dbReference>
<dbReference type="Proteomes" id="UP000009170">
    <property type="component" value="Unassembled WGS sequence"/>
</dbReference>
<feature type="region of interest" description="Disordered" evidence="6">
    <location>
        <begin position="381"/>
        <end position="404"/>
    </location>
</feature>
<dbReference type="PROSITE" id="PS50066">
    <property type="entry name" value="MADS_BOX_2"/>
    <property type="match status" value="1"/>
</dbReference>
<accession>A0A090LYG5</accession>
<dbReference type="EMBL" id="CAID01000001">
    <property type="protein sequence ID" value="CEF96836.1"/>
    <property type="molecule type" value="Genomic_DNA"/>
</dbReference>
<dbReference type="GeneID" id="34945544"/>
<reference evidence="9" key="1">
    <citation type="journal article" date="2006" name="Proc. Natl. Acad. Sci. U.S.A.">
        <title>Genome analysis of the smallest free-living eukaryote Ostreococcus tauri unveils many unique features.</title>
        <authorList>
            <person name="Derelle E."/>
            <person name="Ferraz C."/>
            <person name="Rombauts S."/>
            <person name="Rouze P."/>
            <person name="Worden A.Z."/>
            <person name="Robbens S."/>
            <person name="Partensky F."/>
            <person name="Degroeve S."/>
            <person name="Echeynie S."/>
            <person name="Cooke R."/>
            <person name="Saeys Y."/>
            <person name="Wuyts J."/>
            <person name="Jabbari K."/>
            <person name="Bowler C."/>
            <person name="Panaud O."/>
            <person name="Piegu B."/>
            <person name="Ball S.G."/>
            <person name="Ral J.-P."/>
            <person name="Bouget F.-Y."/>
            <person name="Piganeau G."/>
            <person name="De Baets B."/>
            <person name="Picard A."/>
            <person name="Delseny M."/>
            <person name="Demaille J."/>
            <person name="Van de Peer Y."/>
            <person name="Moreau H."/>
        </authorList>
    </citation>
    <scope>NUCLEOTIDE SEQUENCE [LARGE SCALE GENOMIC DNA]</scope>
    <source>
        <strain evidence="9">OTTH 0595 / CCAP 157/2 / RCC745</strain>
    </source>
</reference>
<dbReference type="AlphaFoldDB" id="A0A090LYG5"/>
<evidence type="ECO:0000256" key="2">
    <source>
        <dbReference type="ARBA" id="ARBA00023015"/>
    </source>
</evidence>
<protein>
    <submittedName>
        <fullName evidence="8">Transcription factor, MADS-box</fullName>
    </submittedName>
</protein>
<feature type="domain" description="MADS-box" evidence="7">
    <location>
        <begin position="1"/>
        <end position="61"/>
    </location>
</feature>
<dbReference type="SUPFAM" id="SSF55455">
    <property type="entry name" value="SRF-like"/>
    <property type="match status" value="1"/>
</dbReference>
<dbReference type="GO" id="GO:0000978">
    <property type="term" value="F:RNA polymerase II cis-regulatory region sequence-specific DNA binding"/>
    <property type="evidence" value="ECO:0007669"/>
    <property type="project" value="TreeGrafter"/>
</dbReference>
<dbReference type="PRINTS" id="PR00404">
    <property type="entry name" value="MADSDOMAIN"/>
</dbReference>
<keyword evidence="9" id="KW-1185">Reference proteome</keyword>
<feature type="compositionally biased region" description="Low complexity" evidence="6">
    <location>
        <begin position="105"/>
        <end position="115"/>
    </location>
</feature>
<dbReference type="PANTHER" id="PTHR11945:SF534">
    <property type="entry name" value="MYOCYTE-SPECIFIC ENHANCER FACTOR 2"/>
    <property type="match status" value="1"/>
</dbReference>
<dbReference type="GO" id="GO:0000981">
    <property type="term" value="F:DNA-binding transcription factor activity, RNA polymerase II-specific"/>
    <property type="evidence" value="ECO:0007669"/>
    <property type="project" value="TreeGrafter"/>
</dbReference>
<dbReference type="GO" id="GO:0046983">
    <property type="term" value="F:protein dimerization activity"/>
    <property type="evidence" value="ECO:0007669"/>
    <property type="project" value="InterPro"/>
</dbReference>
<dbReference type="OrthoDB" id="1933443at2759"/>
<evidence type="ECO:0000256" key="5">
    <source>
        <dbReference type="ARBA" id="ARBA00023242"/>
    </source>
</evidence>
<dbReference type="InterPro" id="IPR002100">
    <property type="entry name" value="TF_MADSbox"/>
</dbReference>
<evidence type="ECO:0000259" key="7">
    <source>
        <dbReference type="PROSITE" id="PS50066"/>
    </source>
</evidence>
<evidence type="ECO:0000256" key="1">
    <source>
        <dbReference type="ARBA" id="ARBA00004123"/>
    </source>
</evidence>
<feature type="region of interest" description="Disordered" evidence="6">
    <location>
        <begin position="80"/>
        <end position="243"/>
    </location>
</feature>
<keyword evidence="4" id="KW-0804">Transcription</keyword>
<reference evidence="8 9" key="2">
    <citation type="journal article" date="2014" name="BMC Genomics">
        <title>An improved genome of the model marine alga Ostreococcus tauri unfolds by assessing Illumina de novo assemblies.</title>
        <authorList>
            <person name="Blanc-Mathieu R."/>
            <person name="Verhelst B."/>
            <person name="Derelle E."/>
            <person name="Rombauts S."/>
            <person name="Bouget F.Y."/>
            <person name="Carre I."/>
            <person name="Chateau A."/>
            <person name="Eyre-Walker A."/>
            <person name="Grimsley N."/>
            <person name="Moreau H."/>
            <person name="Piegu B."/>
            <person name="Rivals E."/>
            <person name="Schackwitz W."/>
            <person name="Van de Peer Y."/>
            <person name="Piganeau G."/>
        </authorList>
    </citation>
    <scope>NUCLEOTIDE SEQUENCE [LARGE SCALE GENOMIC DNA]</scope>
    <source>
        <strain evidence="9">OTTH 0595 / CCAP 157/2 / RCC745</strain>
    </source>
</reference>
<dbReference type="STRING" id="70448.A0A090LYG5"/>